<evidence type="ECO:0000256" key="1">
    <source>
        <dbReference type="SAM" id="Coils"/>
    </source>
</evidence>
<dbReference type="OrthoDB" id="796510at2"/>
<keyword evidence="1" id="KW-0175">Coiled coil</keyword>
<keyword evidence="3" id="KW-1185">Reference proteome</keyword>
<reference evidence="3" key="1">
    <citation type="submission" date="2016-11" db="EMBL/GenBank/DDBJ databases">
        <authorList>
            <person name="Varghese N."/>
            <person name="Submissions S."/>
        </authorList>
    </citation>
    <scope>NUCLEOTIDE SEQUENCE [LARGE SCALE GENOMIC DNA]</scope>
    <source>
        <strain evidence="3">DSM 10349</strain>
    </source>
</reference>
<proteinExistence type="predicted"/>
<accession>A0A1M6TPM3</accession>
<dbReference type="AlphaFoldDB" id="A0A1M6TPM3"/>
<gene>
    <name evidence="2" type="ORF">SAMN02745123_02414</name>
</gene>
<organism evidence="2 3">
    <name type="scientific">Desulforamulus aeronauticus DSM 10349</name>
    <dbReference type="NCBI Taxonomy" id="1121421"/>
    <lineage>
        <taxon>Bacteria</taxon>
        <taxon>Bacillati</taxon>
        <taxon>Bacillota</taxon>
        <taxon>Clostridia</taxon>
        <taxon>Eubacteriales</taxon>
        <taxon>Peptococcaceae</taxon>
        <taxon>Desulforamulus</taxon>
    </lineage>
</organism>
<feature type="coiled-coil region" evidence="1">
    <location>
        <begin position="16"/>
        <end position="43"/>
    </location>
</feature>
<name>A0A1M6TPM3_9FIRM</name>
<dbReference type="EMBL" id="FRAR01000017">
    <property type="protein sequence ID" value="SHK58887.1"/>
    <property type="molecule type" value="Genomic_DNA"/>
</dbReference>
<evidence type="ECO:0000313" key="2">
    <source>
        <dbReference type="EMBL" id="SHK58887.1"/>
    </source>
</evidence>
<dbReference type="Proteomes" id="UP000183997">
    <property type="component" value="Unassembled WGS sequence"/>
</dbReference>
<protein>
    <submittedName>
        <fullName evidence="2">Uncharacterized protein</fullName>
    </submittedName>
</protein>
<dbReference type="STRING" id="1121421.SAMN02745123_02414"/>
<sequence>MGEEKGGEQKANQEVCVTYLNKMMAASRQLEQLIEENQAEQCLTTLLPMLQNMKKFISEVQELQRNGVYQELTLPDMYDPLTTFMEIFSRGEVIPAAQLILTSLKPRLEDWQQKLTTPPVVGLVFSKDRAMQLDATLHSFYVRCQDPQLVQMKVLYLATNEQLRRQYQALQRDYPEVTFVEEKNFKEQVLTLQNNHQFVLFLVDDNLFVRDFSIQAIIDALNKYPDTLGFSLRLGWNTVYCYTQCCLQKVPPFEDIENGAIMYDWTQAEQDFGYCLEISSSLYRIADLKILLQQLPYDHPNTLESVLSLQQGRFSHLGRLLCNKFTIAFCTPINRVQEICANDFGRIFSYSIEELRDKFSQGYRIDVEKYKNYLPMACHEEVELHFVQRFLKEPQLDCNPGTLVSTKSEVTKVEVINTPKISE</sequence>
<evidence type="ECO:0000313" key="3">
    <source>
        <dbReference type="Proteomes" id="UP000183997"/>
    </source>
</evidence>
<dbReference type="RefSeq" id="WP_072914646.1">
    <property type="nucleotide sequence ID" value="NZ_FRAR01000017.1"/>
</dbReference>